<dbReference type="AlphaFoldDB" id="B3PG39"/>
<gene>
    <name evidence="2" type="ordered locus">CJA_3493</name>
</gene>
<dbReference type="HOGENOM" id="CLU_007383_11_2_6"/>
<dbReference type="PANTHER" id="PTHR48079:SF6">
    <property type="entry name" value="NAD(P)-BINDING DOMAIN-CONTAINING PROTEIN-RELATED"/>
    <property type="match status" value="1"/>
</dbReference>
<dbReference type="RefSeq" id="WP_012489068.1">
    <property type="nucleotide sequence ID" value="NC_010995.1"/>
</dbReference>
<dbReference type="STRING" id="498211.CJA_3493"/>
<protein>
    <recommendedName>
        <fullName evidence="1">NAD-dependent epimerase/dehydratase domain-containing protein</fullName>
    </recommendedName>
</protein>
<evidence type="ECO:0000259" key="1">
    <source>
        <dbReference type="Pfam" id="PF01370"/>
    </source>
</evidence>
<feature type="domain" description="NAD-dependent epimerase/dehydratase" evidence="1">
    <location>
        <begin position="12"/>
        <end position="205"/>
    </location>
</feature>
<evidence type="ECO:0000313" key="2">
    <source>
        <dbReference type="EMBL" id="ACE84443.1"/>
    </source>
</evidence>
<keyword evidence="3" id="KW-1185">Reference proteome</keyword>
<dbReference type="GO" id="GO:0004029">
    <property type="term" value="F:aldehyde dehydrogenase (NAD+) activity"/>
    <property type="evidence" value="ECO:0007669"/>
    <property type="project" value="TreeGrafter"/>
</dbReference>
<dbReference type="InterPro" id="IPR051783">
    <property type="entry name" value="NAD(P)-dependent_oxidoreduct"/>
</dbReference>
<dbReference type="InterPro" id="IPR001509">
    <property type="entry name" value="Epimerase_deHydtase"/>
</dbReference>
<dbReference type="Proteomes" id="UP000001036">
    <property type="component" value="Chromosome"/>
</dbReference>
<reference evidence="2 3" key="1">
    <citation type="journal article" date="2008" name="J. Bacteriol.">
        <title>Insights into plant cell wall degradation from the genome sequence of the soil bacterium Cellvibrio japonicus.</title>
        <authorList>
            <person name="Deboy R.T."/>
            <person name="Mongodin E.F."/>
            <person name="Fouts D.E."/>
            <person name="Tailford L.E."/>
            <person name="Khouri H."/>
            <person name="Emerson J.B."/>
            <person name="Mohamoud Y."/>
            <person name="Watkins K."/>
            <person name="Henrissat B."/>
            <person name="Gilbert H.J."/>
            <person name="Nelson K.E."/>
        </authorList>
    </citation>
    <scope>NUCLEOTIDE SEQUENCE [LARGE SCALE GENOMIC DNA]</scope>
    <source>
        <strain evidence="2 3">Ueda107</strain>
    </source>
</reference>
<accession>B3PG39</accession>
<dbReference type="CDD" id="cd05266">
    <property type="entry name" value="SDR_a4"/>
    <property type="match status" value="1"/>
</dbReference>
<organism evidence="2 3">
    <name type="scientific">Cellvibrio japonicus (strain Ueda107)</name>
    <name type="common">Pseudomonas fluorescens subsp. cellulosa</name>
    <dbReference type="NCBI Taxonomy" id="498211"/>
    <lineage>
        <taxon>Bacteria</taxon>
        <taxon>Pseudomonadati</taxon>
        <taxon>Pseudomonadota</taxon>
        <taxon>Gammaproteobacteria</taxon>
        <taxon>Cellvibrionales</taxon>
        <taxon>Cellvibrionaceae</taxon>
        <taxon>Cellvibrio</taxon>
    </lineage>
</organism>
<dbReference type="EMBL" id="CP000934">
    <property type="protein sequence ID" value="ACE84443.1"/>
    <property type="molecule type" value="Genomic_DNA"/>
</dbReference>
<sequence length="288" mass="32421">MAITQNDPQKLLILGCGDIGQRLAQQLAPRGYRIVGVRRSPQADLPHLQYQIADVTRAGAIDHILAQHPDVIVISMTPDERSDAGYALAYVHTCRQLLVALERTRQQPRLLVFVSSTGVYTQQDGSWVDESSPTEPTHFSGRRLLEAEQLISQSGFPHCIVRPSGIYGPGRYRLIEQVRQQQASPSQHFTNRIHAEDVAGAISHLVEYSRHHPIATLYLASDMAPAPMADVVHWLAGQMEIRDPFSVNTSHERSNKRINNQRLLNSGFKFRYPDYRQGYAELLHNLGF</sequence>
<dbReference type="PANTHER" id="PTHR48079">
    <property type="entry name" value="PROTEIN YEEZ"/>
    <property type="match status" value="1"/>
</dbReference>
<dbReference type="InterPro" id="IPR036291">
    <property type="entry name" value="NAD(P)-bd_dom_sf"/>
</dbReference>
<dbReference type="Pfam" id="PF01370">
    <property type="entry name" value="Epimerase"/>
    <property type="match status" value="1"/>
</dbReference>
<dbReference type="eggNOG" id="COG0451">
    <property type="taxonomic scope" value="Bacteria"/>
</dbReference>
<evidence type="ECO:0000313" key="3">
    <source>
        <dbReference type="Proteomes" id="UP000001036"/>
    </source>
</evidence>
<dbReference type="OrthoDB" id="9808276at2"/>
<dbReference type="Gene3D" id="3.40.50.720">
    <property type="entry name" value="NAD(P)-binding Rossmann-like Domain"/>
    <property type="match status" value="1"/>
</dbReference>
<name>B3PG39_CELJU</name>
<dbReference type="GO" id="GO:0005737">
    <property type="term" value="C:cytoplasm"/>
    <property type="evidence" value="ECO:0007669"/>
    <property type="project" value="TreeGrafter"/>
</dbReference>
<dbReference type="KEGG" id="cja:CJA_3493"/>
<dbReference type="SUPFAM" id="SSF51735">
    <property type="entry name" value="NAD(P)-binding Rossmann-fold domains"/>
    <property type="match status" value="1"/>
</dbReference>
<proteinExistence type="predicted"/>